<proteinExistence type="predicted"/>
<protein>
    <submittedName>
        <fullName evidence="2">Prokineticin</fullName>
    </submittedName>
</protein>
<evidence type="ECO:0000313" key="2">
    <source>
        <dbReference type="EMBL" id="BES99463.1"/>
    </source>
</evidence>
<feature type="chain" id="PRO_5047120120" evidence="1">
    <location>
        <begin position="22"/>
        <end position="119"/>
    </location>
</feature>
<feature type="signal peptide" evidence="1">
    <location>
        <begin position="1"/>
        <end position="21"/>
    </location>
</feature>
<dbReference type="EMBL" id="AP028918">
    <property type="protein sequence ID" value="BES99463.1"/>
    <property type="molecule type" value="Genomic_DNA"/>
</dbReference>
<dbReference type="Proteomes" id="UP001307889">
    <property type="component" value="Chromosome 10"/>
</dbReference>
<sequence>MSKVANLCAIFATLVLNCAFAEVYGPDNRSYECFSSSDCFPDECCTLGMHRYAYPTCNELRGLGSSCRPDNDAITFTQAYYPDGTTLNLTNIYTPICPCSSGLVCRHGVCELDQNYIRK</sequence>
<evidence type="ECO:0000313" key="3">
    <source>
        <dbReference type="Proteomes" id="UP001307889"/>
    </source>
</evidence>
<keyword evidence="1" id="KW-0732">Signal</keyword>
<gene>
    <name evidence="2" type="ORF">NTJ_12280</name>
</gene>
<reference evidence="2 3" key="1">
    <citation type="submission" date="2023-09" db="EMBL/GenBank/DDBJ databases">
        <title>Nesidiocoris tenuis whole genome shotgun sequence.</title>
        <authorList>
            <person name="Shibata T."/>
            <person name="Shimoda M."/>
            <person name="Kobayashi T."/>
            <person name="Uehara T."/>
        </authorList>
    </citation>
    <scope>NUCLEOTIDE SEQUENCE [LARGE SCALE GENOMIC DNA]</scope>
    <source>
        <strain evidence="2 3">Japan</strain>
    </source>
</reference>
<name>A0ABN7B4Y5_9HEMI</name>
<organism evidence="2 3">
    <name type="scientific">Nesidiocoris tenuis</name>
    <dbReference type="NCBI Taxonomy" id="355587"/>
    <lineage>
        <taxon>Eukaryota</taxon>
        <taxon>Metazoa</taxon>
        <taxon>Ecdysozoa</taxon>
        <taxon>Arthropoda</taxon>
        <taxon>Hexapoda</taxon>
        <taxon>Insecta</taxon>
        <taxon>Pterygota</taxon>
        <taxon>Neoptera</taxon>
        <taxon>Paraneoptera</taxon>
        <taxon>Hemiptera</taxon>
        <taxon>Heteroptera</taxon>
        <taxon>Panheteroptera</taxon>
        <taxon>Cimicomorpha</taxon>
        <taxon>Miridae</taxon>
        <taxon>Dicyphina</taxon>
        <taxon>Nesidiocoris</taxon>
    </lineage>
</organism>
<keyword evidence="3" id="KW-1185">Reference proteome</keyword>
<accession>A0ABN7B4Y5</accession>
<evidence type="ECO:0000256" key="1">
    <source>
        <dbReference type="SAM" id="SignalP"/>
    </source>
</evidence>
<dbReference type="Gene3D" id="2.10.80.10">
    <property type="entry name" value="Lipase, subunit A"/>
    <property type="match status" value="1"/>
</dbReference>